<evidence type="ECO:0000256" key="1">
    <source>
        <dbReference type="SAM" id="MobiDB-lite"/>
    </source>
</evidence>
<dbReference type="STRING" id="728005.SAMN04488059_11728"/>
<reference evidence="2 3" key="1">
    <citation type="submission" date="2016-10" db="EMBL/GenBank/DDBJ databases">
        <authorList>
            <person name="de Groot N.N."/>
        </authorList>
    </citation>
    <scope>NUCLEOTIDE SEQUENCE [LARGE SCALE GENOMIC DNA]</scope>
    <source>
        <strain evidence="2 3">CGMCC 1.10210</strain>
    </source>
</reference>
<protein>
    <submittedName>
        <fullName evidence="2">Uncharacterized protein</fullName>
    </submittedName>
</protein>
<gene>
    <name evidence="2" type="ORF">SAMN04488059_11728</name>
</gene>
<feature type="region of interest" description="Disordered" evidence="1">
    <location>
        <begin position="1"/>
        <end position="22"/>
    </location>
</feature>
<dbReference type="Proteomes" id="UP000182258">
    <property type="component" value="Unassembled WGS sequence"/>
</dbReference>
<sequence>MTRVGGAREGAGRPKGSLNKRSADTLAEALAAGLTPVEYMLEILRDPTADEKRRDWAAEKSAPYLHPRPTPTDRTVTVELPDTSTIAGINQALDRIIAAMSTGTISPSEGASFISAIEGRRKAIETTDLMDRIKKLEELKR</sequence>
<accession>A0A1I1P309</accession>
<dbReference type="AlphaFoldDB" id="A0A1I1P309"/>
<proteinExistence type="predicted"/>
<dbReference type="EMBL" id="FOMB01000017">
    <property type="protein sequence ID" value="SFD00350.1"/>
    <property type="molecule type" value="Genomic_DNA"/>
</dbReference>
<dbReference type="RefSeq" id="WP_052952528.1">
    <property type="nucleotide sequence ID" value="NZ_FOMB01000017.1"/>
</dbReference>
<organism evidence="2 3">
    <name type="scientific">Devosia psychrophila</name>
    <dbReference type="NCBI Taxonomy" id="728005"/>
    <lineage>
        <taxon>Bacteria</taxon>
        <taxon>Pseudomonadati</taxon>
        <taxon>Pseudomonadota</taxon>
        <taxon>Alphaproteobacteria</taxon>
        <taxon>Hyphomicrobiales</taxon>
        <taxon>Devosiaceae</taxon>
        <taxon>Devosia</taxon>
    </lineage>
</organism>
<evidence type="ECO:0000313" key="3">
    <source>
        <dbReference type="Proteomes" id="UP000182258"/>
    </source>
</evidence>
<evidence type="ECO:0000313" key="2">
    <source>
        <dbReference type="EMBL" id="SFD00350.1"/>
    </source>
</evidence>
<name>A0A1I1P309_9HYPH</name>
<feature type="region of interest" description="Disordered" evidence="1">
    <location>
        <begin position="50"/>
        <end position="76"/>
    </location>
</feature>